<evidence type="ECO:0000259" key="10">
    <source>
        <dbReference type="Pfam" id="PF22782"/>
    </source>
</evidence>
<proteinExistence type="inferred from homology"/>
<evidence type="ECO:0000256" key="7">
    <source>
        <dbReference type="ARBA" id="ARBA00023242"/>
    </source>
</evidence>
<evidence type="ECO:0000256" key="3">
    <source>
        <dbReference type="ARBA" id="ARBA00008726"/>
    </source>
</evidence>
<dbReference type="Pfam" id="PF22782">
    <property type="entry name" value="SDE2"/>
    <property type="match status" value="1"/>
</dbReference>
<evidence type="ECO:0000256" key="8">
    <source>
        <dbReference type="ARBA" id="ARBA00023306"/>
    </source>
</evidence>
<dbReference type="AlphaFoldDB" id="A0A9P0FEB0"/>
<evidence type="ECO:0000256" key="5">
    <source>
        <dbReference type="ARBA" id="ARBA00022664"/>
    </source>
</evidence>
<feature type="compositionally biased region" description="Basic and acidic residues" evidence="9">
    <location>
        <begin position="170"/>
        <end position="181"/>
    </location>
</feature>
<evidence type="ECO:0000313" key="12">
    <source>
        <dbReference type="Proteomes" id="UP001154078"/>
    </source>
</evidence>
<dbReference type="Proteomes" id="UP001154078">
    <property type="component" value="Chromosome 2"/>
</dbReference>
<dbReference type="InterPro" id="IPR053822">
    <property type="entry name" value="SDE2-like_dom"/>
</dbReference>
<protein>
    <recommendedName>
        <fullName evidence="10">SDE2-like domain-containing protein</fullName>
    </recommendedName>
</protein>
<evidence type="ECO:0000256" key="1">
    <source>
        <dbReference type="ARBA" id="ARBA00004123"/>
    </source>
</evidence>
<dbReference type="OrthoDB" id="547031at2759"/>
<evidence type="ECO:0000256" key="4">
    <source>
        <dbReference type="ARBA" id="ARBA00022490"/>
    </source>
</evidence>
<sequence>MPLLINNKSVLEFQELKSKSDVIHLITSELNIKPEDYYLVYNGKKYEEGILGENDNIHIIPRLLAGKGGFGSMLRAIGAQIEKTTNREACRDLSGRRLRDINEEKRLKNWINTQADREKEAKERKKKKLERLCELPKHEFKDETYDKERSTLPESVEDAITHGLQASGSSKRENATKGKEIVKKKKPKLWVDDDMDDLSSSNDEASEKEDQKEENSNNSNDSKTSSEEKPEESKNGTSQVKNKEESTKDDEEKEKKKI</sequence>
<keyword evidence="12" id="KW-1185">Reference proteome</keyword>
<gene>
    <name evidence="11" type="ORF">MELIAE_LOCUS3286</name>
</gene>
<feature type="domain" description="SDE2-like" evidence="10">
    <location>
        <begin position="66"/>
        <end position="161"/>
    </location>
</feature>
<dbReference type="InterPro" id="IPR051421">
    <property type="entry name" value="RNA_Proc_DNA_Dmg_Regulator"/>
</dbReference>
<organism evidence="11 12">
    <name type="scientific">Brassicogethes aeneus</name>
    <name type="common">Rape pollen beetle</name>
    <name type="synonym">Meligethes aeneus</name>
    <dbReference type="NCBI Taxonomy" id="1431903"/>
    <lineage>
        <taxon>Eukaryota</taxon>
        <taxon>Metazoa</taxon>
        <taxon>Ecdysozoa</taxon>
        <taxon>Arthropoda</taxon>
        <taxon>Hexapoda</taxon>
        <taxon>Insecta</taxon>
        <taxon>Pterygota</taxon>
        <taxon>Neoptera</taxon>
        <taxon>Endopterygota</taxon>
        <taxon>Coleoptera</taxon>
        <taxon>Polyphaga</taxon>
        <taxon>Cucujiformia</taxon>
        <taxon>Nitidulidae</taxon>
        <taxon>Meligethinae</taxon>
        <taxon>Brassicogethes</taxon>
    </lineage>
</organism>
<accession>A0A9P0FEB0</accession>
<keyword evidence="6" id="KW-0508">mRNA splicing</keyword>
<evidence type="ECO:0000256" key="6">
    <source>
        <dbReference type="ARBA" id="ARBA00023187"/>
    </source>
</evidence>
<dbReference type="EMBL" id="OV121133">
    <property type="protein sequence ID" value="CAH0550482.1"/>
    <property type="molecule type" value="Genomic_DNA"/>
</dbReference>
<feature type="compositionally biased region" description="Basic and acidic residues" evidence="9">
    <location>
        <begin position="224"/>
        <end position="234"/>
    </location>
</feature>
<keyword evidence="8" id="KW-0131">Cell cycle</keyword>
<comment type="subcellular location">
    <subcellularLocation>
        <location evidence="2">Cytoplasm</location>
    </subcellularLocation>
    <subcellularLocation>
        <location evidence="1">Nucleus</location>
    </subcellularLocation>
</comment>
<dbReference type="PANTHER" id="PTHR12786:SF1">
    <property type="entry name" value="SPLICING REGULATOR SDE2"/>
    <property type="match status" value="1"/>
</dbReference>
<feature type="region of interest" description="Disordered" evidence="9">
    <location>
        <begin position="162"/>
        <end position="258"/>
    </location>
</feature>
<keyword evidence="5" id="KW-0507">mRNA processing</keyword>
<dbReference type="GO" id="GO:0005737">
    <property type="term" value="C:cytoplasm"/>
    <property type="evidence" value="ECO:0007669"/>
    <property type="project" value="UniProtKB-SubCell"/>
</dbReference>
<dbReference type="PANTHER" id="PTHR12786">
    <property type="entry name" value="SPLICING FACTOR SF3A-RELATED"/>
    <property type="match status" value="1"/>
</dbReference>
<keyword evidence="4" id="KW-0963">Cytoplasm</keyword>
<evidence type="ECO:0000313" key="11">
    <source>
        <dbReference type="EMBL" id="CAH0550482.1"/>
    </source>
</evidence>
<dbReference type="GO" id="GO:0006397">
    <property type="term" value="P:mRNA processing"/>
    <property type="evidence" value="ECO:0007669"/>
    <property type="project" value="UniProtKB-KW"/>
</dbReference>
<name>A0A9P0FEB0_BRAAE</name>
<evidence type="ECO:0000256" key="2">
    <source>
        <dbReference type="ARBA" id="ARBA00004496"/>
    </source>
</evidence>
<comment type="similarity">
    <text evidence="3">Belongs to the SDE2 family.</text>
</comment>
<reference evidence="11" key="1">
    <citation type="submission" date="2021-12" db="EMBL/GenBank/DDBJ databases">
        <authorList>
            <person name="King R."/>
        </authorList>
    </citation>
    <scope>NUCLEOTIDE SEQUENCE</scope>
</reference>
<dbReference type="GO" id="GO:0008380">
    <property type="term" value="P:RNA splicing"/>
    <property type="evidence" value="ECO:0007669"/>
    <property type="project" value="UniProtKB-KW"/>
</dbReference>
<evidence type="ECO:0000256" key="9">
    <source>
        <dbReference type="SAM" id="MobiDB-lite"/>
    </source>
</evidence>
<dbReference type="GO" id="GO:0005634">
    <property type="term" value="C:nucleus"/>
    <property type="evidence" value="ECO:0007669"/>
    <property type="project" value="UniProtKB-SubCell"/>
</dbReference>
<keyword evidence="7" id="KW-0539">Nucleus</keyword>